<evidence type="ECO:0000313" key="2">
    <source>
        <dbReference type="EMBL" id="QDT62380.1"/>
    </source>
</evidence>
<proteinExistence type="predicted"/>
<evidence type="ECO:0000313" key="3">
    <source>
        <dbReference type="Proteomes" id="UP000315003"/>
    </source>
</evidence>
<accession>A0A517T1X7</accession>
<protein>
    <recommendedName>
        <fullName evidence="4">Ribbon-helix-helix protein CopG domain-containing protein</fullName>
    </recommendedName>
</protein>
<organism evidence="2 3">
    <name type="scientific">Stieleria bergensis</name>
    <dbReference type="NCBI Taxonomy" id="2528025"/>
    <lineage>
        <taxon>Bacteria</taxon>
        <taxon>Pseudomonadati</taxon>
        <taxon>Planctomycetota</taxon>
        <taxon>Planctomycetia</taxon>
        <taxon>Pirellulales</taxon>
        <taxon>Pirellulaceae</taxon>
        <taxon>Stieleria</taxon>
    </lineage>
</organism>
<evidence type="ECO:0000256" key="1">
    <source>
        <dbReference type="SAM" id="MobiDB-lite"/>
    </source>
</evidence>
<evidence type="ECO:0008006" key="4">
    <source>
        <dbReference type="Google" id="ProtNLM"/>
    </source>
</evidence>
<reference evidence="2 3" key="1">
    <citation type="submission" date="2019-02" db="EMBL/GenBank/DDBJ databases">
        <title>Deep-cultivation of Planctomycetes and their phenomic and genomic characterization uncovers novel biology.</title>
        <authorList>
            <person name="Wiegand S."/>
            <person name="Jogler M."/>
            <person name="Boedeker C."/>
            <person name="Pinto D."/>
            <person name="Vollmers J."/>
            <person name="Rivas-Marin E."/>
            <person name="Kohn T."/>
            <person name="Peeters S.H."/>
            <person name="Heuer A."/>
            <person name="Rast P."/>
            <person name="Oberbeckmann S."/>
            <person name="Bunk B."/>
            <person name="Jeske O."/>
            <person name="Meyerdierks A."/>
            <person name="Storesund J.E."/>
            <person name="Kallscheuer N."/>
            <person name="Luecker S."/>
            <person name="Lage O.M."/>
            <person name="Pohl T."/>
            <person name="Merkel B.J."/>
            <person name="Hornburger P."/>
            <person name="Mueller R.-W."/>
            <person name="Bruemmer F."/>
            <person name="Labrenz M."/>
            <person name="Spormann A.M."/>
            <person name="Op den Camp H."/>
            <person name="Overmann J."/>
            <person name="Amann R."/>
            <person name="Jetten M.S.M."/>
            <person name="Mascher T."/>
            <person name="Medema M.H."/>
            <person name="Devos D.P."/>
            <person name="Kaster A.-K."/>
            <person name="Ovreas L."/>
            <person name="Rohde M."/>
            <person name="Galperin M.Y."/>
            <person name="Jogler C."/>
        </authorList>
    </citation>
    <scope>NUCLEOTIDE SEQUENCE [LARGE SCALE GENOMIC DNA]</scope>
    <source>
        <strain evidence="2 3">SV_7m_r</strain>
    </source>
</reference>
<name>A0A517T1X7_9BACT</name>
<dbReference type="AlphaFoldDB" id="A0A517T1X7"/>
<dbReference type="GO" id="GO:0006355">
    <property type="term" value="P:regulation of DNA-templated transcription"/>
    <property type="evidence" value="ECO:0007669"/>
    <property type="project" value="InterPro"/>
</dbReference>
<gene>
    <name evidence="2" type="ORF">SV7mr_49280</name>
</gene>
<dbReference type="Proteomes" id="UP000315003">
    <property type="component" value="Chromosome"/>
</dbReference>
<dbReference type="InterPro" id="IPR010985">
    <property type="entry name" value="Ribbon_hlx_hlx"/>
</dbReference>
<dbReference type="EMBL" id="CP036272">
    <property type="protein sequence ID" value="QDT62380.1"/>
    <property type="molecule type" value="Genomic_DNA"/>
</dbReference>
<dbReference type="SUPFAM" id="SSF47598">
    <property type="entry name" value="Ribbon-helix-helix"/>
    <property type="match status" value="1"/>
</dbReference>
<sequence>MSGTQRKITVLLTDDEFDRFDGFCRENGFKKSTLLVRLMKEFLEKQNGLDFSTNKTQRNSNSVVDNNE</sequence>
<feature type="region of interest" description="Disordered" evidence="1">
    <location>
        <begin position="49"/>
        <end position="68"/>
    </location>
</feature>
<keyword evidence="3" id="KW-1185">Reference proteome</keyword>